<name>A0A554X4C0_9BURK</name>
<dbReference type="PANTHER" id="PTHR10907">
    <property type="entry name" value="REGUCALCIN"/>
    <property type="match status" value="1"/>
</dbReference>
<feature type="binding site" evidence="2">
    <location>
        <position position="168"/>
    </location>
    <ligand>
        <name>a divalent metal cation</name>
        <dbReference type="ChEBI" id="CHEBI:60240"/>
    </ligand>
</feature>
<organism evidence="5 6">
    <name type="scientific">Tepidimonas thermarum</name>
    <dbReference type="NCBI Taxonomy" id="335431"/>
    <lineage>
        <taxon>Bacteria</taxon>
        <taxon>Pseudomonadati</taxon>
        <taxon>Pseudomonadota</taxon>
        <taxon>Betaproteobacteria</taxon>
        <taxon>Burkholderiales</taxon>
        <taxon>Tepidimonas</taxon>
    </lineage>
</organism>
<keyword evidence="5" id="KW-0378">Hydrolase</keyword>
<comment type="similarity">
    <text evidence="1">Belongs to the SMP-30/CGR1 family.</text>
</comment>
<dbReference type="InterPro" id="IPR011042">
    <property type="entry name" value="6-blade_b-propeller_TolB-like"/>
</dbReference>
<dbReference type="InterPro" id="IPR013658">
    <property type="entry name" value="SGL"/>
</dbReference>
<sequence>MGFMDARPSAPPTADTGPDGWTRLPAAPCAHGACPVWRGLEDRLYWLDTAEQRLWRLHVPSGHSEWQALPGAPGALAPCRRGGWLIALRDGIYHLAGWGLPLERLVDAPYDTRRLHVSTATCDPWGRLWLATSVDARDRAEGAVYCLRARDRQRPELTLVQTGAVTSNGLAWSPDGTRLYWADPHRHTIDTLPLSTAGHWPPTLGARLLLRRFQPRPAGTPAADTAAHAYGGRPAGAAIDSVGRYWVAMEEGGRVVCLDERGHIVTEWSLPARCPTALCFGGPDLRTLFVTTARRHRSAAELAQFPDSGSVWSRRVSVPGRPAPLYWD</sequence>
<dbReference type="OrthoDB" id="9775406at2"/>
<gene>
    <name evidence="5" type="ORF">Tther_00898</name>
</gene>
<evidence type="ECO:0000256" key="1">
    <source>
        <dbReference type="ARBA" id="ARBA00008853"/>
    </source>
</evidence>
<keyword evidence="2" id="KW-0862">Zinc</keyword>
<dbReference type="Proteomes" id="UP000318542">
    <property type="component" value="Unassembled WGS sequence"/>
</dbReference>
<dbReference type="GO" id="GO:0019853">
    <property type="term" value="P:L-ascorbic acid biosynthetic process"/>
    <property type="evidence" value="ECO:0007669"/>
    <property type="project" value="TreeGrafter"/>
</dbReference>
<evidence type="ECO:0000256" key="3">
    <source>
        <dbReference type="SAM" id="MobiDB-lite"/>
    </source>
</evidence>
<evidence type="ECO:0000313" key="6">
    <source>
        <dbReference type="Proteomes" id="UP000318542"/>
    </source>
</evidence>
<dbReference type="SUPFAM" id="SSF63829">
    <property type="entry name" value="Calcium-dependent phosphotriesterase"/>
    <property type="match status" value="1"/>
</dbReference>
<feature type="domain" description="SMP-30/Gluconolactonase/LRE-like region" evidence="4">
    <location>
        <begin position="32"/>
        <end position="294"/>
    </location>
</feature>
<accession>A0A554X4C0</accession>
<evidence type="ECO:0000313" key="5">
    <source>
        <dbReference type="EMBL" id="TSE30658.1"/>
    </source>
</evidence>
<dbReference type="GO" id="GO:0005509">
    <property type="term" value="F:calcium ion binding"/>
    <property type="evidence" value="ECO:0007669"/>
    <property type="project" value="TreeGrafter"/>
</dbReference>
<dbReference type="GO" id="GO:0004341">
    <property type="term" value="F:gluconolactonase activity"/>
    <property type="evidence" value="ECO:0007669"/>
    <property type="project" value="TreeGrafter"/>
</dbReference>
<dbReference type="PRINTS" id="PR01790">
    <property type="entry name" value="SMP30FAMILY"/>
</dbReference>
<evidence type="ECO:0000256" key="2">
    <source>
        <dbReference type="PIRSR" id="PIRSR605511-2"/>
    </source>
</evidence>
<dbReference type="EMBL" id="VJOL01000011">
    <property type="protein sequence ID" value="TSE30658.1"/>
    <property type="molecule type" value="Genomic_DNA"/>
</dbReference>
<dbReference type="InterPro" id="IPR005511">
    <property type="entry name" value="SMP-30"/>
</dbReference>
<reference evidence="5 6" key="1">
    <citation type="submission" date="2019-07" db="EMBL/GenBank/DDBJ databases">
        <title>Tepidimonas thermarum AA-1 draft genome.</title>
        <authorList>
            <person name="Da Costa M.S."/>
            <person name="Froufe H.J.C."/>
            <person name="Egas C."/>
            <person name="Albuquerque L."/>
        </authorList>
    </citation>
    <scope>NUCLEOTIDE SEQUENCE [LARGE SCALE GENOMIC DNA]</scope>
    <source>
        <strain evidence="5 6">AA-1</strain>
    </source>
</reference>
<keyword evidence="2" id="KW-0479">Metal-binding</keyword>
<keyword evidence="6" id="KW-1185">Reference proteome</keyword>
<evidence type="ECO:0000259" key="4">
    <source>
        <dbReference type="Pfam" id="PF08450"/>
    </source>
</evidence>
<dbReference type="AlphaFoldDB" id="A0A554X4C0"/>
<feature type="region of interest" description="Disordered" evidence="3">
    <location>
        <begin position="1"/>
        <end position="21"/>
    </location>
</feature>
<protein>
    <submittedName>
        <fullName evidence="5">6-deoxy-6-sulfogluconolactonase</fullName>
        <ecNumber evidence="5">3.1.1.99</ecNumber>
    </submittedName>
</protein>
<dbReference type="Pfam" id="PF08450">
    <property type="entry name" value="SGL"/>
    <property type="match status" value="1"/>
</dbReference>
<dbReference type="PANTHER" id="PTHR10907:SF47">
    <property type="entry name" value="REGUCALCIN"/>
    <property type="match status" value="1"/>
</dbReference>
<comment type="cofactor">
    <cofactor evidence="2">
        <name>Zn(2+)</name>
        <dbReference type="ChEBI" id="CHEBI:29105"/>
    </cofactor>
    <text evidence="2">Binds 1 divalent metal cation per subunit.</text>
</comment>
<dbReference type="EC" id="3.1.1.99" evidence="5"/>
<proteinExistence type="inferred from homology"/>
<comment type="caution">
    <text evidence="5">The sequence shown here is derived from an EMBL/GenBank/DDBJ whole genome shotgun (WGS) entry which is preliminary data.</text>
</comment>
<dbReference type="Gene3D" id="2.120.10.30">
    <property type="entry name" value="TolB, C-terminal domain"/>
    <property type="match status" value="1"/>
</dbReference>